<feature type="region of interest" description="Disordered" evidence="6">
    <location>
        <begin position="146"/>
        <end position="191"/>
    </location>
</feature>
<evidence type="ECO:0000313" key="9">
    <source>
        <dbReference type="Proteomes" id="UP001049176"/>
    </source>
</evidence>
<sequence>MQHFGKAAIRSAKNYTQGYSDVQVKVRDATSNDPWGPTGQQMNEIAKLSWNQQDFIEIIEILDKRLNDKGKNWRHVFKTLAVVDYCLLQGSEDVVRYYKENMYMIKTLREFQFVDEDGTDQGANVRQRAKDITNLLLDDSKIRAQRRGRADARDRMRQTERGNSVPWEGGGDGGGGSKRGKRSKEEEDLQRAIEESKKLVAQERETAEDRDLQRAIKLSEEDEANRSKTVEDANEKALFDDQNQLSASNASLSPQLTTNPFPMAMNTGLQSQFLQPQFTQMQPQLTSFNPFQQQMQEAAQAEYLRQQEVFQQQQQAAFQAQQQEEWMRQQMMMQQQQQQQQQFQQQQSLFPQTQSLMAQPTGFGNNNPFARNTSPGPISQQNTQPIFNIQGTYDSGNHQQTQDLSTSSSAFRTPSPNTQGQQQQGQANRPLVVKTKQNENQELANLFAERDGGQDTFGNVGLTRFGHTDAGRLVAQQTAVGNNPFARQQQQQHMNEQPFFSV</sequence>
<dbReference type="SUPFAM" id="SSF48464">
    <property type="entry name" value="ENTH/VHS domain"/>
    <property type="match status" value="1"/>
</dbReference>
<dbReference type="KEGG" id="more:E1B28_003534"/>
<evidence type="ECO:0000256" key="5">
    <source>
        <dbReference type="ARBA" id="ARBA00023121"/>
    </source>
</evidence>
<dbReference type="GO" id="GO:0030276">
    <property type="term" value="F:clathrin binding"/>
    <property type="evidence" value="ECO:0007669"/>
    <property type="project" value="TreeGrafter"/>
</dbReference>
<organism evidence="8 9">
    <name type="scientific">Marasmius oreades</name>
    <name type="common">fairy-ring Marasmius</name>
    <dbReference type="NCBI Taxonomy" id="181124"/>
    <lineage>
        <taxon>Eukaryota</taxon>
        <taxon>Fungi</taxon>
        <taxon>Dikarya</taxon>
        <taxon>Basidiomycota</taxon>
        <taxon>Agaricomycotina</taxon>
        <taxon>Agaricomycetes</taxon>
        <taxon>Agaricomycetidae</taxon>
        <taxon>Agaricales</taxon>
        <taxon>Marasmiineae</taxon>
        <taxon>Marasmiaceae</taxon>
        <taxon>Marasmius</taxon>
    </lineage>
</organism>
<keyword evidence="3" id="KW-0963">Cytoplasm</keyword>
<protein>
    <recommendedName>
        <fullName evidence="7">ENTH domain-containing protein</fullName>
    </recommendedName>
</protein>
<dbReference type="GeneID" id="66072610"/>
<dbReference type="PANTHER" id="PTHR12276">
    <property type="entry name" value="EPSIN/ENT-RELATED"/>
    <property type="match status" value="1"/>
</dbReference>
<evidence type="ECO:0000256" key="3">
    <source>
        <dbReference type="ARBA" id="ARBA00022490"/>
    </source>
</evidence>
<dbReference type="GO" id="GO:0006897">
    <property type="term" value="P:endocytosis"/>
    <property type="evidence" value="ECO:0007669"/>
    <property type="project" value="TreeGrafter"/>
</dbReference>
<evidence type="ECO:0000256" key="2">
    <source>
        <dbReference type="ARBA" id="ARBA00010130"/>
    </source>
</evidence>
<evidence type="ECO:0000256" key="1">
    <source>
        <dbReference type="ARBA" id="ARBA00004496"/>
    </source>
</evidence>
<dbReference type="RefSeq" id="XP_043002483.1">
    <property type="nucleotide sequence ID" value="XM_043160526.1"/>
</dbReference>
<dbReference type="InterPro" id="IPR003903">
    <property type="entry name" value="UIM_dom"/>
</dbReference>
<dbReference type="GO" id="GO:0005886">
    <property type="term" value="C:plasma membrane"/>
    <property type="evidence" value="ECO:0007669"/>
    <property type="project" value="TreeGrafter"/>
</dbReference>
<name>A0A9P7UK03_9AGAR</name>
<dbReference type="AlphaFoldDB" id="A0A9P7UK03"/>
<feature type="region of interest" description="Disordered" evidence="6">
    <location>
        <begin position="357"/>
        <end position="429"/>
    </location>
</feature>
<evidence type="ECO:0000259" key="7">
    <source>
        <dbReference type="PROSITE" id="PS50942"/>
    </source>
</evidence>
<dbReference type="FunFam" id="1.25.40.90:FF:000006">
    <property type="entry name" value="Clathrin interactor 1"/>
    <property type="match status" value="1"/>
</dbReference>
<reference evidence="8" key="1">
    <citation type="journal article" date="2021" name="Genome Biol. Evol.">
        <title>The assembled and annotated genome of the fairy-ring fungus Marasmius oreades.</title>
        <authorList>
            <person name="Hiltunen M."/>
            <person name="Ament-Velasquez S.L."/>
            <person name="Johannesson H."/>
        </authorList>
    </citation>
    <scope>NUCLEOTIDE SEQUENCE</scope>
    <source>
        <strain evidence="8">03SP1</strain>
    </source>
</reference>
<dbReference type="GO" id="GO:0030125">
    <property type="term" value="C:clathrin vesicle coat"/>
    <property type="evidence" value="ECO:0007669"/>
    <property type="project" value="TreeGrafter"/>
</dbReference>
<dbReference type="PROSITE" id="PS50942">
    <property type="entry name" value="ENTH"/>
    <property type="match status" value="1"/>
</dbReference>
<comment type="similarity">
    <text evidence="2">Belongs to the epsin family.</text>
</comment>
<gene>
    <name evidence="8" type="ORF">E1B28_003534</name>
</gene>
<feature type="domain" description="ENTH" evidence="7">
    <location>
        <begin position="14"/>
        <end position="146"/>
    </location>
</feature>
<dbReference type="Pfam" id="PF02809">
    <property type="entry name" value="UIM"/>
    <property type="match status" value="2"/>
</dbReference>
<dbReference type="GO" id="GO:0007015">
    <property type="term" value="P:actin filament organization"/>
    <property type="evidence" value="ECO:0007669"/>
    <property type="project" value="TreeGrafter"/>
</dbReference>
<dbReference type="GO" id="GO:0005768">
    <property type="term" value="C:endosome"/>
    <property type="evidence" value="ECO:0007669"/>
    <property type="project" value="TreeGrafter"/>
</dbReference>
<evidence type="ECO:0000256" key="4">
    <source>
        <dbReference type="ARBA" id="ARBA00022553"/>
    </source>
</evidence>
<dbReference type="SMART" id="SM00726">
    <property type="entry name" value="UIM"/>
    <property type="match status" value="2"/>
</dbReference>
<dbReference type="CDD" id="cd16991">
    <property type="entry name" value="ENTH_Ent1_Ent2"/>
    <property type="match status" value="1"/>
</dbReference>
<dbReference type="OrthoDB" id="4033880at2759"/>
<feature type="compositionally biased region" description="Gly residues" evidence="6">
    <location>
        <begin position="168"/>
        <end position="177"/>
    </location>
</feature>
<comment type="caution">
    <text evidence="8">The sequence shown here is derived from an EMBL/GenBank/DDBJ whole genome shotgun (WGS) entry which is preliminary data.</text>
</comment>
<keyword evidence="4" id="KW-0597">Phosphoprotein</keyword>
<evidence type="ECO:0000313" key="8">
    <source>
        <dbReference type="EMBL" id="KAG7086012.1"/>
    </source>
</evidence>
<keyword evidence="9" id="KW-1185">Reference proteome</keyword>
<dbReference type="PROSITE" id="PS50330">
    <property type="entry name" value="UIM"/>
    <property type="match status" value="1"/>
</dbReference>
<comment type="subcellular location">
    <subcellularLocation>
        <location evidence="1">Cytoplasm</location>
    </subcellularLocation>
</comment>
<dbReference type="GO" id="GO:0005543">
    <property type="term" value="F:phospholipid binding"/>
    <property type="evidence" value="ECO:0007669"/>
    <property type="project" value="TreeGrafter"/>
</dbReference>
<feature type="compositionally biased region" description="Polar residues" evidence="6">
    <location>
        <begin position="357"/>
        <end position="418"/>
    </location>
</feature>
<dbReference type="Gene3D" id="1.25.40.90">
    <property type="match status" value="1"/>
</dbReference>
<feature type="compositionally biased region" description="Basic and acidic residues" evidence="6">
    <location>
        <begin position="146"/>
        <end position="160"/>
    </location>
</feature>
<accession>A0A9P7UK03</accession>
<dbReference type="Proteomes" id="UP001049176">
    <property type="component" value="Chromosome 11"/>
</dbReference>
<dbReference type="EMBL" id="CM032191">
    <property type="protein sequence ID" value="KAG7086012.1"/>
    <property type="molecule type" value="Genomic_DNA"/>
</dbReference>
<keyword evidence="5" id="KW-0446">Lipid-binding</keyword>
<proteinExistence type="inferred from homology"/>
<dbReference type="SMART" id="SM00273">
    <property type="entry name" value="ENTH"/>
    <property type="match status" value="1"/>
</dbReference>
<dbReference type="InterPro" id="IPR008942">
    <property type="entry name" value="ENTH_VHS"/>
</dbReference>
<evidence type="ECO:0000256" key="6">
    <source>
        <dbReference type="SAM" id="MobiDB-lite"/>
    </source>
</evidence>
<dbReference type="PANTHER" id="PTHR12276:SF110">
    <property type="entry name" value="EPSIN-1-RELATED"/>
    <property type="match status" value="1"/>
</dbReference>
<dbReference type="InterPro" id="IPR013809">
    <property type="entry name" value="ENTH"/>
</dbReference>
<dbReference type="Pfam" id="PF01417">
    <property type="entry name" value="ENTH"/>
    <property type="match status" value="1"/>
</dbReference>